<evidence type="ECO:0000313" key="1">
    <source>
        <dbReference type="EMBL" id="CAF1051928.1"/>
    </source>
</evidence>
<name>A0A8S2E2E0_9BILA</name>
<dbReference type="Proteomes" id="UP000677228">
    <property type="component" value="Unassembled WGS sequence"/>
</dbReference>
<gene>
    <name evidence="1" type="ORF">OVA965_LOCUS16983</name>
    <name evidence="2" type="ORF">TMI583_LOCUS16993</name>
</gene>
<organism evidence="1 3">
    <name type="scientific">Didymodactylos carnosus</name>
    <dbReference type="NCBI Taxonomy" id="1234261"/>
    <lineage>
        <taxon>Eukaryota</taxon>
        <taxon>Metazoa</taxon>
        <taxon>Spiralia</taxon>
        <taxon>Gnathifera</taxon>
        <taxon>Rotifera</taxon>
        <taxon>Eurotatoria</taxon>
        <taxon>Bdelloidea</taxon>
        <taxon>Philodinida</taxon>
        <taxon>Philodinidae</taxon>
        <taxon>Didymodactylos</taxon>
    </lineage>
</organism>
<reference evidence="1" key="1">
    <citation type="submission" date="2021-02" db="EMBL/GenBank/DDBJ databases">
        <authorList>
            <person name="Nowell W R."/>
        </authorList>
    </citation>
    <scope>NUCLEOTIDE SEQUENCE</scope>
</reference>
<comment type="caution">
    <text evidence="1">The sequence shown here is derived from an EMBL/GenBank/DDBJ whole genome shotgun (WGS) entry which is preliminary data.</text>
</comment>
<sequence length="143" mass="16493">MCCHAEQSEKFHLNLRDSIDEYFENKEKQKSIKAQVKCTFDLRSKSYPPAYLPDYDFSAIDDENAGLPPATDRGINVDNSRKFLLWKMRNDISDKAVNELHHIDGSVSTLYKIRLIRNDLNKKICVIKIAHGAHIPMEDVIKT</sequence>
<dbReference type="EMBL" id="CAJNOK010008022">
    <property type="protein sequence ID" value="CAF1051928.1"/>
    <property type="molecule type" value="Genomic_DNA"/>
</dbReference>
<accession>A0A8S2E2E0</accession>
<dbReference type="EMBL" id="CAJOBA010008034">
    <property type="protein sequence ID" value="CAF3818548.1"/>
    <property type="molecule type" value="Genomic_DNA"/>
</dbReference>
<evidence type="ECO:0000313" key="2">
    <source>
        <dbReference type="EMBL" id="CAF3818548.1"/>
    </source>
</evidence>
<evidence type="ECO:0000313" key="3">
    <source>
        <dbReference type="Proteomes" id="UP000677228"/>
    </source>
</evidence>
<dbReference type="Proteomes" id="UP000682733">
    <property type="component" value="Unassembled WGS sequence"/>
</dbReference>
<proteinExistence type="predicted"/>
<dbReference type="AlphaFoldDB" id="A0A8S2E2E0"/>
<protein>
    <submittedName>
        <fullName evidence="1">Uncharacterized protein</fullName>
    </submittedName>
</protein>